<accession>A0A2T4AD72</accession>
<name>A0A2T4AD72_TRIHA</name>
<evidence type="ECO:0000313" key="2">
    <source>
        <dbReference type="Proteomes" id="UP000241690"/>
    </source>
</evidence>
<evidence type="ECO:0000313" key="1">
    <source>
        <dbReference type="EMBL" id="PTB54982.1"/>
    </source>
</evidence>
<dbReference type="EMBL" id="KZ679680">
    <property type="protein sequence ID" value="PTB54982.1"/>
    <property type="molecule type" value="Genomic_DNA"/>
</dbReference>
<dbReference type="AlphaFoldDB" id="A0A2T4AD72"/>
<dbReference type="GeneID" id="36623700"/>
<gene>
    <name evidence="1" type="ORF">M431DRAFT_434479</name>
</gene>
<keyword evidence="2" id="KW-1185">Reference proteome</keyword>
<reference evidence="1 2" key="1">
    <citation type="submission" date="2016-07" db="EMBL/GenBank/DDBJ databases">
        <title>Multiple horizontal gene transfer events from other fungi enriched the ability of initially mycotrophic Trichoderma (Ascomycota) to feed on dead plant biomass.</title>
        <authorList>
            <consortium name="DOE Joint Genome Institute"/>
            <person name="Aerts A."/>
            <person name="Atanasova L."/>
            <person name="Chenthamara K."/>
            <person name="Zhang J."/>
            <person name="Grujic M."/>
            <person name="Henrissat B."/>
            <person name="Kuo A."/>
            <person name="Salamov A."/>
            <person name="Lipzen A."/>
            <person name="Labutti K."/>
            <person name="Barry K."/>
            <person name="Miao Y."/>
            <person name="Rahimi M.J."/>
            <person name="Shen Q."/>
            <person name="Grigoriev I.V."/>
            <person name="Kubicek C.P."/>
            <person name="Druzhinina I.S."/>
        </authorList>
    </citation>
    <scope>NUCLEOTIDE SEQUENCE [LARGE SCALE GENOMIC DNA]</scope>
    <source>
        <strain evidence="1 2">CBS 226.95</strain>
    </source>
</reference>
<protein>
    <submittedName>
        <fullName evidence="1">Uncharacterized protein</fullName>
    </submittedName>
</protein>
<dbReference type="Proteomes" id="UP000241690">
    <property type="component" value="Unassembled WGS sequence"/>
</dbReference>
<organism evidence="1 2">
    <name type="scientific">Trichoderma harzianum CBS 226.95</name>
    <dbReference type="NCBI Taxonomy" id="983964"/>
    <lineage>
        <taxon>Eukaryota</taxon>
        <taxon>Fungi</taxon>
        <taxon>Dikarya</taxon>
        <taxon>Ascomycota</taxon>
        <taxon>Pezizomycotina</taxon>
        <taxon>Sordariomycetes</taxon>
        <taxon>Hypocreomycetidae</taxon>
        <taxon>Hypocreales</taxon>
        <taxon>Hypocreaceae</taxon>
        <taxon>Trichoderma</taxon>
    </lineage>
</organism>
<dbReference type="RefSeq" id="XP_024774659.1">
    <property type="nucleotide sequence ID" value="XM_024915134.1"/>
</dbReference>
<proteinExistence type="predicted"/>
<sequence>MTWNSDCCGLAGYVLGAVLSLGVDLGGRMRICFIRQQQGERVRVYDDTAAVGSREETWMPLGEQPCPSIPTGSMRQYVCALHAALFGC</sequence>